<evidence type="ECO:0000313" key="2">
    <source>
        <dbReference type="Proteomes" id="UP000183155"/>
    </source>
</evidence>
<organism evidence="1 2">
    <name type="scientific">Pseudomonas taetrolens</name>
    <dbReference type="NCBI Taxonomy" id="47884"/>
    <lineage>
        <taxon>Bacteria</taxon>
        <taxon>Pseudomonadati</taxon>
        <taxon>Pseudomonadota</taxon>
        <taxon>Gammaproteobacteria</taxon>
        <taxon>Pseudomonadales</taxon>
        <taxon>Pseudomonadaceae</taxon>
        <taxon>Pseudomonas</taxon>
    </lineage>
</organism>
<protein>
    <submittedName>
        <fullName evidence="1">Uncharacterized protein</fullName>
    </submittedName>
</protein>
<comment type="caution">
    <text evidence="1">The sequence shown here is derived from an EMBL/GenBank/DDBJ whole genome shotgun (WGS) entry which is preliminary data.</text>
</comment>
<reference evidence="1 2" key="1">
    <citation type="submission" date="2016-10" db="EMBL/GenBank/DDBJ databases">
        <authorList>
            <person name="Varghese N."/>
            <person name="Submissions S."/>
        </authorList>
    </citation>
    <scope>NUCLEOTIDE SEQUENCE [LARGE SCALE GENOMIC DNA]</scope>
    <source>
        <strain evidence="1 2">BS3652</strain>
    </source>
</reference>
<evidence type="ECO:0000313" key="1">
    <source>
        <dbReference type="EMBL" id="SEC96889.1"/>
    </source>
</evidence>
<gene>
    <name evidence="1" type="ORF">SAMN04490203_3500</name>
</gene>
<name>A0A1H4WU95_PSETA</name>
<accession>A0A1H4WU95</accession>
<dbReference type="Proteomes" id="UP000183155">
    <property type="component" value="Unassembled WGS sequence"/>
</dbReference>
<sequence>MTMVYTQGFVRIPLPGMLMSSRILHKQAQ</sequence>
<keyword evidence="2" id="KW-1185">Reference proteome</keyword>
<dbReference type="EMBL" id="FNRS01000001">
    <property type="protein sequence ID" value="SEC96889.1"/>
    <property type="molecule type" value="Genomic_DNA"/>
</dbReference>
<proteinExistence type="predicted"/>